<keyword evidence="2" id="KW-0325">Glycoprotein</keyword>
<dbReference type="EMBL" id="PKPP01018759">
    <property type="protein sequence ID" value="PWA36117.1"/>
    <property type="molecule type" value="Genomic_DNA"/>
</dbReference>
<dbReference type="SUPFAM" id="SSF51110">
    <property type="entry name" value="alpha-D-mannose-specific plant lectins"/>
    <property type="match status" value="1"/>
</dbReference>
<dbReference type="SMART" id="SM00205">
    <property type="entry name" value="THN"/>
    <property type="match status" value="1"/>
</dbReference>
<sequence length="703" mass="78766">MECNGRNYTQPVTILELDVSTTDDDFYNVSLMKGFNLPMTIEPIPGDSCLIMGCVNNLNERCPPELQLEGGGGCKSACQLYGSPEYCCLKSIETNCSVTKYGRLFESACPNTVTYETNDLGIYSCRDADYTVRFCPPSDTFSTAKLDRLLQYGEQLVSKNGKFELFFYTYDTNSPYGIYLAISSLTNDQTVWVANPNTPIISTLNEDIFLSIDPNTGNLVVTSEHKTLMRITDVEAGVNPNVTATLEDNGNFRLINETNKRVLWESFDHPTDVLLPGMKLGYDLTTGHNWTLTSSLSEENSEPAGAFTLSWEPTEQRLVIQRRNQPYWTSGKIKDQQFPNLFELNNPNSEAKYKLTSVYDNTVGYFSYSVDQDLGSEDDNGPTPMWRLKANGQIEDVSNSALWTPEFCYGLESNMGCMEDSTLQQCRGEKNSFIHQYGSFDPHMTSSTTKGNSSLSISDCFVKCWNECECVGFNSSNTDGTGCTILKGSNSFSLDPRKNSTWAYVIISQNPNNPTSRNKDENKMQLIWILIGSTIPLILLCLGLLWCRKKREHIREEKERRKRDEYFLELTASESFKDVHQLEGNGGKGSDLLVFSVASAWELWQRGDALELKDPMLGSTCDVQQFLRTVHVALLCVQDSATDRPTTSDMISMLLNDTILLPTPNTPPSAMVRAQSMSTSDERKPKPMDLSINNISITVMDGR</sequence>
<dbReference type="Pfam" id="PF01453">
    <property type="entry name" value="B_lectin"/>
    <property type="match status" value="1"/>
</dbReference>
<evidence type="ECO:0000256" key="2">
    <source>
        <dbReference type="ARBA" id="ARBA00023180"/>
    </source>
</evidence>
<keyword evidence="3" id="KW-1133">Transmembrane helix</keyword>
<dbReference type="InterPro" id="IPR037176">
    <property type="entry name" value="Osmotin/thaumatin-like_sf"/>
</dbReference>
<keyword evidence="3" id="KW-0812">Transmembrane</keyword>
<dbReference type="Proteomes" id="UP000245207">
    <property type="component" value="Unassembled WGS sequence"/>
</dbReference>
<feature type="transmembrane region" description="Helical" evidence="3">
    <location>
        <begin position="526"/>
        <end position="547"/>
    </location>
</feature>
<keyword evidence="3" id="KW-0472">Membrane</keyword>
<evidence type="ECO:0000256" key="3">
    <source>
        <dbReference type="SAM" id="Phobius"/>
    </source>
</evidence>
<dbReference type="SMART" id="SM00108">
    <property type="entry name" value="B_lectin"/>
    <property type="match status" value="1"/>
</dbReference>
<proteinExistence type="predicted"/>
<dbReference type="Gene3D" id="2.60.110.10">
    <property type="entry name" value="Thaumatin"/>
    <property type="match status" value="1"/>
</dbReference>
<dbReference type="InterPro" id="IPR001938">
    <property type="entry name" value="Thaumatin"/>
</dbReference>
<keyword evidence="6" id="KW-1185">Reference proteome</keyword>
<evidence type="ECO:0000256" key="1">
    <source>
        <dbReference type="ARBA" id="ARBA00022729"/>
    </source>
</evidence>
<dbReference type="Gene3D" id="2.90.10.10">
    <property type="entry name" value="Bulb-type lectin domain"/>
    <property type="match status" value="1"/>
</dbReference>
<dbReference type="STRING" id="35608.A0A2U1KH62"/>
<keyword evidence="1" id="KW-0732">Signal</keyword>
<evidence type="ECO:0000313" key="6">
    <source>
        <dbReference type="Proteomes" id="UP000245207"/>
    </source>
</evidence>
<protein>
    <submittedName>
        <fullName evidence="5">Apple-like protein</fullName>
    </submittedName>
</protein>
<dbReference type="Pfam" id="PF00314">
    <property type="entry name" value="Thaumatin"/>
    <property type="match status" value="1"/>
</dbReference>
<organism evidence="5 6">
    <name type="scientific">Artemisia annua</name>
    <name type="common">Sweet wormwood</name>
    <dbReference type="NCBI Taxonomy" id="35608"/>
    <lineage>
        <taxon>Eukaryota</taxon>
        <taxon>Viridiplantae</taxon>
        <taxon>Streptophyta</taxon>
        <taxon>Embryophyta</taxon>
        <taxon>Tracheophyta</taxon>
        <taxon>Spermatophyta</taxon>
        <taxon>Magnoliopsida</taxon>
        <taxon>eudicotyledons</taxon>
        <taxon>Gunneridae</taxon>
        <taxon>Pentapetalae</taxon>
        <taxon>asterids</taxon>
        <taxon>campanulids</taxon>
        <taxon>Asterales</taxon>
        <taxon>Asteraceae</taxon>
        <taxon>Asteroideae</taxon>
        <taxon>Anthemideae</taxon>
        <taxon>Artemisiinae</taxon>
        <taxon>Artemisia</taxon>
    </lineage>
</organism>
<dbReference type="PROSITE" id="PS50927">
    <property type="entry name" value="BULB_LECTIN"/>
    <property type="match status" value="1"/>
</dbReference>
<dbReference type="PANTHER" id="PTHR32444:SF118">
    <property type="entry name" value="OS09G0551150 PROTEIN"/>
    <property type="match status" value="1"/>
</dbReference>
<dbReference type="SUPFAM" id="SSF49870">
    <property type="entry name" value="Osmotin, thaumatin-like protein"/>
    <property type="match status" value="1"/>
</dbReference>
<dbReference type="PROSITE" id="PS51367">
    <property type="entry name" value="THAUMATIN_2"/>
    <property type="match status" value="1"/>
</dbReference>
<dbReference type="OrthoDB" id="430315at2759"/>
<evidence type="ECO:0000313" key="5">
    <source>
        <dbReference type="EMBL" id="PWA36117.1"/>
    </source>
</evidence>
<comment type="caution">
    <text evidence="5">The sequence shown here is derived from an EMBL/GenBank/DDBJ whole genome shotgun (WGS) entry which is preliminary data.</text>
</comment>
<reference evidence="5 6" key="1">
    <citation type="journal article" date="2018" name="Mol. Plant">
        <title>The genome of Artemisia annua provides insight into the evolution of Asteraceae family and artemisinin biosynthesis.</title>
        <authorList>
            <person name="Shen Q."/>
            <person name="Zhang L."/>
            <person name="Liao Z."/>
            <person name="Wang S."/>
            <person name="Yan T."/>
            <person name="Shi P."/>
            <person name="Liu M."/>
            <person name="Fu X."/>
            <person name="Pan Q."/>
            <person name="Wang Y."/>
            <person name="Lv Z."/>
            <person name="Lu X."/>
            <person name="Zhang F."/>
            <person name="Jiang W."/>
            <person name="Ma Y."/>
            <person name="Chen M."/>
            <person name="Hao X."/>
            <person name="Li L."/>
            <person name="Tang Y."/>
            <person name="Lv G."/>
            <person name="Zhou Y."/>
            <person name="Sun X."/>
            <person name="Brodelius P.E."/>
            <person name="Rose J.K.C."/>
            <person name="Tang K."/>
        </authorList>
    </citation>
    <scope>NUCLEOTIDE SEQUENCE [LARGE SCALE GENOMIC DNA]</scope>
    <source>
        <strain evidence="6">cv. Huhao1</strain>
        <tissue evidence="5">Leaf</tissue>
    </source>
</reference>
<dbReference type="PANTHER" id="PTHR32444">
    <property type="entry name" value="BULB-TYPE LECTIN DOMAIN-CONTAINING PROTEIN"/>
    <property type="match status" value="1"/>
</dbReference>
<feature type="domain" description="Bulb-type lectin" evidence="4">
    <location>
        <begin position="141"/>
        <end position="267"/>
    </location>
</feature>
<gene>
    <name evidence="5" type="ORF">CTI12_AA603100</name>
</gene>
<name>A0A2U1KH62_ARTAN</name>
<evidence type="ECO:0000259" key="4">
    <source>
        <dbReference type="PROSITE" id="PS50927"/>
    </source>
</evidence>
<dbReference type="InterPro" id="IPR001480">
    <property type="entry name" value="Bulb-type_lectin_dom"/>
</dbReference>
<dbReference type="InterPro" id="IPR036426">
    <property type="entry name" value="Bulb-type_lectin_dom_sf"/>
</dbReference>
<accession>A0A2U1KH62</accession>
<dbReference type="AlphaFoldDB" id="A0A2U1KH62"/>